<sequence length="161" mass="17478">MPSIRLVEITDQLLEASRESQVALEAYAHAALGSMAAEILEVVAQTGEFLKAKPRPAPWGCYLAVDDAVAQLIGTCGFKAGPTADRLVEIAYYTFPAYEGRGYATAMAAELKRLGAGWNVIAHTLPERNASCRVLEKNRFALAGEVVDPEDGPVWLWTLKK</sequence>
<dbReference type="InterPro" id="IPR000182">
    <property type="entry name" value="GNAT_dom"/>
</dbReference>
<dbReference type="AlphaFoldDB" id="A0A5K7XCM9"/>
<dbReference type="Gene3D" id="3.40.630.30">
    <property type="match status" value="1"/>
</dbReference>
<evidence type="ECO:0000313" key="3">
    <source>
        <dbReference type="Proteomes" id="UP000326837"/>
    </source>
</evidence>
<proteinExistence type="predicted"/>
<evidence type="ECO:0000313" key="2">
    <source>
        <dbReference type="EMBL" id="BBO33747.1"/>
    </source>
</evidence>
<dbReference type="InterPro" id="IPR016181">
    <property type="entry name" value="Acyl_CoA_acyltransferase"/>
</dbReference>
<evidence type="ECO:0000259" key="1">
    <source>
        <dbReference type="PROSITE" id="PS51186"/>
    </source>
</evidence>
<dbReference type="CDD" id="cd04301">
    <property type="entry name" value="NAT_SF"/>
    <property type="match status" value="1"/>
</dbReference>
<organism evidence="2 3">
    <name type="scientific">Lacipirellula parvula</name>
    <dbReference type="NCBI Taxonomy" id="2650471"/>
    <lineage>
        <taxon>Bacteria</taxon>
        <taxon>Pseudomonadati</taxon>
        <taxon>Planctomycetota</taxon>
        <taxon>Planctomycetia</taxon>
        <taxon>Pirellulales</taxon>
        <taxon>Lacipirellulaceae</taxon>
        <taxon>Lacipirellula</taxon>
    </lineage>
</organism>
<dbReference type="InterPro" id="IPR051531">
    <property type="entry name" value="N-acetyltransferase"/>
</dbReference>
<dbReference type="KEGG" id="lpav:PLANPX_3359"/>
<keyword evidence="3" id="KW-1185">Reference proteome</keyword>
<dbReference type="PANTHER" id="PTHR43792:SF13">
    <property type="entry name" value="ACETYLTRANSFERASE"/>
    <property type="match status" value="1"/>
</dbReference>
<dbReference type="PANTHER" id="PTHR43792">
    <property type="entry name" value="GNAT FAMILY, PUTATIVE (AFU_ORTHOLOGUE AFUA_3G00765)-RELATED-RELATED"/>
    <property type="match status" value="1"/>
</dbReference>
<dbReference type="GO" id="GO:0016747">
    <property type="term" value="F:acyltransferase activity, transferring groups other than amino-acyl groups"/>
    <property type="evidence" value="ECO:0007669"/>
    <property type="project" value="InterPro"/>
</dbReference>
<name>A0A5K7XCM9_9BACT</name>
<dbReference type="Pfam" id="PF13302">
    <property type="entry name" value="Acetyltransf_3"/>
    <property type="match status" value="1"/>
</dbReference>
<dbReference type="Proteomes" id="UP000326837">
    <property type="component" value="Chromosome"/>
</dbReference>
<gene>
    <name evidence="2" type="ORF">PLANPX_3359</name>
</gene>
<dbReference type="SUPFAM" id="SSF55729">
    <property type="entry name" value="Acyl-CoA N-acyltransferases (Nat)"/>
    <property type="match status" value="1"/>
</dbReference>
<protein>
    <recommendedName>
        <fullName evidence="1">N-acetyltransferase domain-containing protein</fullName>
    </recommendedName>
</protein>
<dbReference type="RefSeq" id="WP_152099463.1">
    <property type="nucleotide sequence ID" value="NZ_AP021861.1"/>
</dbReference>
<accession>A0A5K7XCM9</accession>
<reference evidence="3" key="1">
    <citation type="submission" date="2019-10" db="EMBL/GenBank/DDBJ databases">
        <title>Lacipirellula parvula gen. nov., sp. nov., representing a lineage of planctomycetes widespread in freshwater anoxic habitats, and description of the family Lacipirellulaceae.</title>
        <authorList>
            <person name="Dedysh S.N."/>
            <person name="Kulichevskaya I.S."/>
            <person name="Beletsky A.V."/>
            <person name="Rakitin A.L."/>
            <person name="Mardanov A.V."/>
            <person name="Ivanova A.A."/>
            <person name="Saltykova V.X."/>
            <person name="Rijpstra W.I.C."/>
            <person name="Sinninghe Damste J.S."/>
            <person name="Ravin N.V."/>
        </authorList>
    </citation>
    <scope>NUCLEOTIDE SEQUENCE [LARGE SCALE GENOMIC DNA]</scope>
    <source>
        <strain evidence="3">PX69</strain>
    </source>
</reference>
<dbReference type="EMBL" id="AP021861">
    <property type="protein sequence ID" value="BBO33747.1"/>
    <property type="molecule type" value="Genomic_DNA"/>
</dbReference>
<dbReference type="PROSITE" id="PS51186">
    <property type="entry name" value="GNAT"/>
    <property type="match status" value="1"/>
</dbReference>
<feature type="domain" description="N-acetyltransferase" evidence="1">
    <location>
        <begin position="11"/>
        <end position="161"/>
    </location>
</feature>